<evidence type="ECO:0000256" key="1">
    <source>
        <dbReference type="SAM" id="MobiDB-lite"/>
    </source>
</evidence>
<dbReference type="EMBL" id="BNBE01000004">
    <property type="protein sequence ID" value="GHG26710.1"/>
    <property type="molecule type" value="Genomic_DNA"/>
</dbReference>
<gene>
    <name evidence="2" type="ORF">GCM10017667_74060</name>
</gene>
<evidence type="ECO:0000313" key="3">
    <source>
        <dbReference type="Proteomes" id="UP000632849"/>
    </source>
</evidence>
<protein>
    <recommendedName>
        <fullName evidence="4">CU044_5270 family protein</fullName>
    </recommendedName>
</protein>
<dbReference type="NCBIfam" id="NF038083">
    <property type="entry name" value="CU044_5270_fam"/>
    <property type="match status" value="1"/>
</dbReference>
<dbReference type="InterPro" id="IPR047789">
    <property type="entry name" value="CU044_5270-like"/>
</dbReference>
<evidence type="ECO:0000313" key="2">
    <source>
        <dbReference type="EMBL" id="GHG26710.1"/>
    </source>
</evidence>
<sequence length="355" mass="37896">MSIDPKRPEPAEREELARLLPLAPERELSGRHQRALRDQLLREFRQDSAGGARPRLKVRHLKVAALPLAAGALALTLATSGVFGQEGGTTVSGTGTTAAPGGKAPATTAAAVVLLDRIATVAASRPAFTVRDDQYVYVASKVAWSVQTDDDPLMRLDTPHSRKVWFSVDGSRAGLLHEKGKRIPLGGDLDKDGNPVPGDEPGNPSPNLNNPTYRYLETLPTDPEALLEKIYDETAGSGPGPDQEAFVTIGDLLREQIAPPEVSAALYKAAALVPGVTVVDDSVDAAGRHGVAVARVHAGQRTEWIFDRRTLEFLGERGVMLEDSPEGRRGQITATTAILKRGITDRPGELPARTG</sequence>
<dbReference type="AlphaFoldDB" id="A0A919BXS4"/>
<dbReference type="Proteomes" id="UP000632849">
    <property type="component" value="Unassembled WGS sequence"/>
</dbReference>
<proteinExistence type="predicted"/>
<reference evidence="2" key="1">
    <citation type="journal article" date="2014" name="Int. J. Syst. Evol. Microbiol.">
        <title>Complete genome sequence of Corynebacterium casei LMG S-19264T (=DSM 44701T), isolated from a smear-ripened cheese.</title>
        <authorList>
            <consortium name="US DOE Joint Genome Institute (JGI-PGF)"/>
            <person name="Walter F."/>
            <person name="Albersmeier A."/>
            <person name="Kalinowski J."/>
            <person name="Ruckert C."/>
        </authorList>
    </citation>
    <scope>NUCLEOTIDE SEQUENCE</scope>
    <source>
        <strain evidence="2">JCM 4122</strain>
    </source>
</reference>
<dbReference type="RefSeq" id="WP_190044612.1">
    <property type="nucleotide sequence ID" value="NZ_BNBE01000004.1"/>
</dbReference>
<name>A0A919BXS4_STRFL</name>
<comment type="caution">
    <text evidence="2">The sequence shown here is derived from an EMBL/GenBank/DDBJ whole genome shotgun (WGS) entry which is preliminary data.</text>
</comment>
<organism evidence="2 3">
    <name type="scientific">Streptomyces filamentosus</name>
    <name type="common">Streptomyces roseosporus</name>
    <dbReference type="NCBI Taxonomy" id="67294"/>
    <lineage>
        <taxon>Bacteria</taxon>
        <taxon>Bacillati</taxon>
        <taxon>Actinomycetota</taxon>
        <taxon>Actinomycetes</taxon>
        <taxon>Kitasatosporales</taxon>
        <taxon>Streptomycetaceae</taxon>
        <taxon>Streptomyces</taxon>
    </lineage>
</organism>
<reference evidence="2" key="2">
    <citation type="submission" date="2020-09" db="EMBL/GenBank/DDBJ databases">
        <authorList>
            <person name="Sun Q."/>
            <person name="Ohkuma M."/>
        </authorList>
    </citation>
    <scope>NUCLEOTIDE SEQUENCE</scope>
    <source>
        <strain evidence="2">JCM 4122</strain>
    </source>
</reference>
<feature type="region of interest" description="Disordered" evidence="1">
    <location>
        <begin position="179"/>
        <end position="211"/>
    </location>
</feature>
<evidence type="ECO:0008006" key="4">
    <source>
        <dbReference type="Google" id="ProtNLM"/>
    </source>
</evidence>
<accession>A0A919BXS4</accession>
<keyword evidence="3" id="KW-1185">Reference proteome</keyword>